<dbReference type="OrthoDB" id="2431938at2759"/>
<gene>
    <name evidence="1" type="ORF">BDV28DRAFT_149239</name>
</gene>
<evidence type="ECO:0000313" key="2">
    <source>
        <dbReference type="Proteomes" id="UP000327118"/>
    </source>
</evidence>
<evidence type="ECO:0008006" key="3">
    <source>
        <dbReference type="Google" id="ProtNLM"/>
    </source>
</evidence>
<dbReference type="PANTHER" id="PTHR47356">
    <property type="entry name" value="FAD-DEPENDENT MONOOXYGENASE ASQG-RELATED"/>
    <property type="match status" value="1"/>
</dbReference>
<dbReference type="AlphaFoldDB" id="A0A5N6Z3F5"/>
<dbReference type="InterPro" id="IPR050562">
    <property type="entry name" value="FAD_mOase_fung"/>
</dbReference>
<keyword evidence="2" id="KW-1185">Reference proteome</keyword>
<evidence type="ECO:0000313" key="1">
    <source>
        <dbReference type="EMBL" id="KAE8352204.1"/>
    </source>
</evidence>
<protein>
    <recommendedName>
        <fullName evidence="3">FAD-binding domain-containing protein</fullName>
    </recommendedName>
</protein>
<name>A0A5N6Z3F5_9EURO</name>
<dbReference type="PANTHER" id="PTHR47356:SF2">
    <property type="entry name" value="FAD-BINDING DOMAIN-CONTAINING PROTEIN-RELATED"/>
    <property type="match status" value="1"/>
</dbReference>
<reference evidence="2" key="1">
    <citation type="submission" date="2019-04" db="EMBL/GenBank/DDBJ databases">
        <title>Friends and foes A comparative genomics studyof 23 Aspergillus species from section Flavi.</title>
        <authorList>
            <consortium name="DOE Joint Genome Institute"/>
            <person name="Kjaerbolling I."/>
            <person name="Vesth T."/>
            <person name="Frisvad J.C."/>
            <person name="Nybo J.L."/>
            <person name="Theobald S."/>
            <person name="Kildgaard S."/>
            <person name="Isbrandt T."/>
            <person name="Kuo A."/>
            <person name="Sato A."/>
            <person name="Lyhne E.K."/>
            <person name="Kogle M.E."/>
            <person name="Wiebenga A."/>
            <person name="Kun R.S."/>
            <person name="Lubbers R.J."/>
            <person name="Makela M.R."/>
            <person name="Barry K."/>
            <person name="Chovatia M."/>
            <person name="Clum A."/>
            <person name="Daum C."/>
            <person name="Haridas S."/>
            <person name="He G."/>
            <person name="LaButti K."/>
            <person name="Lipzen A."/>
            <person name="Mondo S."/>
            <person name="Riley R."/>
            <person name="Salamov A."/>
            <person name="Simmons B.A."/>
            <person name="Magnuson J.K."/>
            <person name="Henrissat B."/>
            <person name="Mortensen U.H."/>
            <person name="Larsen T.O."/>
            <person name="Devries R.P."/>
            <person name="Grigoriev I.V."/>
            <person name="Machida M."/>
            <person name="Baker S.E."/>
            <person name="Andersen M.R."/>
        </authorList>
    </citation>
    <scope>NUCLEOTIDE SEQUENCE [LARGE SCALE GENOMIC DNA]</scope>
    <source>
        <strain evidence="2">CBS 553.77</strain>
    </source>
</reference>
<dbReference type="SUPFAM" id="SSF51905">
    <property type="entry name" value="FAD/NAD(P)-binding domain"/>
    <property type="match status" value="1"/>
</dbReference>
<dbReference type="GO" id="GO:0004497">
    <property type="term" value="F:monooxygenase activity"/>
    <property type="evidence" value="ECO:0007669"/>
    <property type="project" value="InterPro"/>
</dbReference>
<dbReference type="Proteomes" id="UP000327118">
    <property type="component" value="Unassembled WGS sequence"/>
</dbReference>
<dbReference type="Gene3D" id="3.50.50.60">
    <property type="entry name" value="FAD/NAD(P)-binding domain"/>
    <property type="match status" value="1"/>
</dbReference>
<dbReference type="InterPro" id="IPR036188">
    <property type="entry name" value="FAD/NAD-bd_sf"/>
</dbReference>
<accession>A0A5N6Z3F5</accession>
<sequence>MNHSSKKVFFRQQPLLAFTYRRKGIVASPFGTTITLQPHGCRILHQLSILDDVLDSCSTMGRCYYRTPDAQCFLENDFFPIVKKYAGYNTRTLNRQLFLCILYNRLPDKSKVLERHRVVDIIEEKESTRVVLADGTEYVGDLVVGADGVHSKVREVMWERANRKIPYFITPVL</sequence>
<organism evidence="1 2">
    <name type="scientific">Aspergillus coremiiformis</name>
    <dbReference type="NCBI Taxonomy" id="138285"/>
    <lineage>
        <taxon>Eukaryota</taxon>
        <taxon>Fungi</taxon>
        <taxon>Dikarya</taxon>
        <taxon>Ascomycota</taxon>
        <taxon>Pezizomycotina</taxon>
        <taxon>Eurotiomycetes</taxon>
        <taxon>Eurotiomycetidae</taxon>
        <taxon>Eurotiales</taxon>
        <taxon>Aspergillaceae</taxon>
        <taxon>Aspergillus</taxon>
        <taxon>Aspergillus subgen. Circumdati</taxon>
    </lineage>
</organism>
<dbReference type="EMBL" id="ML739138">
    <property type="protein sequence ID" value="KAE8352204.1"/>
    <property type="molecule type" value="Genomic_DNA"/>
</dbReference>
<proteinExistence type="predicted"/>